<protein>
    <submittedName>
        <fullName evidence="3">Putative large secreted protein</fullName>
    </submittedName>
</protein>
<keyword evidence="4" id="KW-1185">Reference proteome</keyword>
<dbReference type="PANTHER" id="PTHR31084">
    <property type="entry name" value="ALPHA-L-FUCOSIDASE 2"/>
    <property type="match status" value="1"/>
</dbReference>
<dbReference type="Proteomes" id="UP000018895">
    <property type="component" value="Unassembled WGS sequence"/>
</dbReference>
<dbReference type="Gene3D" id="1.50.10.10">
    <property type="match status" value="1"/>
</dbReference>
<feature type="domain" description="Alpha fucosidase A-like C-terminal" evidence="1">
    <location>
        <begin position="163"/>
        <end position="256"/>
    </location>
</feature>
<dbReference type="Pfam" id="PF21307">
    <property type="entry name" value="Glyco_hydro_95_C"/>
    <property type="match status" value="1"/>
</dbReference>
<dbReference type="EMBL" id="BAUU01000054">
    <property type="protein sequence ID" value="GAE32818.1"/>
    <property type="molecule type" value="Genomic_DNA"/>
</dbReference>
<organism evidence="3 4">
    <name type="scientific">Halalkalibacter hemicellulosilyticusJCM 9152</name>
    <dbReference type="NCBI Taxonomy" id="1236971"/>
    <lineage>
        <taxon>Bacteria</taxon>
        <taxon>Bacillati</taxon>
        <taxon>Bacillota</taxon>
        <taxon>Bacilli</taxon>
        <taxon>Bacillales</taxon>
        <taxon>Bacillaceae</taxon>
        <taxon>Halalkalibacter</taxon>
    </lineage>
</organism>
<evidence type="ECO:0000313" key="3">
    <source>
        <dbReference type="EMBL" id="GAE32818.1"/>
    </source>
</evidence>
<reference evidence="3" key="1">
    <citation type="journal article" date="2014" name="Genome Announc.">
        <title>Draft Genome Sequences of Three Alkaliphilic Bacillus Strains, Bacillus wakoensis JCM 9140T, Bacillus akibai JCM 9157T, and Bacillus hemicellulosilyticus JCM 9152T.</title>
        <authorList>
            <person name="Yuki M."/>
            <person name="Oshima K."/>
            <person name="Suda W."/>
            <person name="Oshida Y."/>
            <person name="Kitamura K."/>
            <person name="Iida T."/>
            <person name="Hattori M."/>
            <person name="Ohkuma M."/>
        </authorList>
    </citation>
    <scope>NUCLEOTIDE SEQUENCE [LARGE SCALE GENOMIC DNA]</scope>
    <source>
        <strain evidence="3">JCM 9152</strain>
    </source>
</reference>
<dbReference type="InterPro" id="IPR012341">
    <property type="entry name" value="6hp_glycosidase-like_sf"/>
</dbReference>
<dbReference type="STRING" id="1236971.JCM9152_4399"/>
<feature type="domain" description="Glycosyl hydrolase family 95 catalytic" evidence="2">
    <location>
        <begin position="2"/>
        <end position="161"/>
    </location>
</feature>
<dbReference type="Pfam" id="PF22124">
    <property type="entry name" value="Glyco_hydro_95_cat"/>
    <property type="match status" value="1"/>
</dbReference>
<dbReference type="PANTHER" id="PTHR31084:SF0">
    <property type="entry name" value="ALPHA-L-FUCOSIDASE 2"/>
    <property type="match status" value="1"/>
</dbReference>
<evidence type="ECO:0000259" key="1">
    <source>
        <dbReference type="Pfam" id="PF21307"/>
    </source>
</evidence>
<dbReference type="AlphaFoldDB" id="W4QME4"/>
<dbReference type="GO" id="GO:0005975">
    <property type="term" value="P:carbohydrate metabolic process"/>
    <property type="evidence" value="ECO:0007669"/>
    <property type="project" value="InterPro"/>
</dbReference>
<gene>
    <name evidence="3" type="ORF">JCM9152_4399</name>
</gene>
<dbReference type="InterPro" id="IPR049053">
    <property type="entry name" value="AFCA-like_C"/>
</dbReference>
<dbReference type="SUPFAM" id="SSF48208">
    <property type="entry name" value="Six-hairpin glycosidases"/>
    <property type="match status" value="1"/>
</dbReference>
<comment type="caution">
    <text evidence="3">The sequence shown here is derived from an EMBL/GenBank/DDBJ whole genome shotgun (WGS) entry which is preliminary data.</text>
</comment>
<sequence length="260" mass="29199">MAVIRELFTYCIEASKLLDADAELRREWEDALARLLPYRIGRNGQLLEWFRDFEEYEPGHRHISHLYGFYPGDQIDLHQDPELAAAVRKSLERRLQHGGGHTGWSCAWIINMWARLEDAENASRYVQTLFAKSSYPNLFDAHPPFQIDGNFGGTAGIAEMLLQSHSGEIRLLPTLPSAWPDGFVSGLRARGGFEIDIAWKDGRFTASELKATRNALCSLRVSSAVRVTRADGSKMAQSDGAEVVKFQVVAGETYSIRAVR</sequence>
<proteinExistence type="predicted"/>
<evidence type="ECO:0000313" key="4">
    <source>
        <dbReference type="Proteomes" id="UP000018895"/>
    </source>
</evidence>
<evidence type="ECO:0000259" key="2">
    <source>
        <dbReference type="Pfam" id="PF22124"/>
    </source>
</evidence>
<name>W4QME4_9BACI</name>
<dbReference type="InterPro" id="IPR008928">
    <property type="entry name" value="6-hairpin_glycosidase_sf"/>
</dbReference>
<dbReference type="InterPro" id="IPR054363">
    <property type="entry name" value="GH95_cat"/>
</dbReference>
<accession>W4QME4</accession>
<dbReference type="GO" id="GO:0004560">
    <property type="term" value="F:alpha-L-fucosidase activity"/>
    <property type="evidence" value="ECO:0007669"/>
    <property type="project" value="TreeGrafter"/>
</dbReference>